<comment type="caution">
    <text evidence="1">The sequence shown here is derived from an EMBL/GenBank/DDBJ whole genome shotgun (WGS) entry which is preliminary data.</text>
</comment>
<gene>
    <name evidence="1" type="ORF">GCM10023184_27760</name>
</gene>
<dbReference type="EMBL" id="BAABGY010000008">
    <property type="protein sequence ID" value="GAA4334033.1"/>
    <property type="molecule type" value="Genomic_DNA"/>
</dbReference>
<evidence type="ECO:0000313" key="1">
    <source>
        <dbReference type="EMBL" id="GAA4334033.1"/>
    </source>
</evidence>
<dbReference type="RefSeq" id="WP_345256360.1">
    <property type="nucleotide sequence ID" value="NZ_BAABGY010000008.1"/>
</dbReference>
<name>A0ABP8H3V4_9BACT</name>
<evidence type="ECO:0000313" key="2">
    <source>
        <dbReference type="Proteomes" id="UP001501725"/>
    </source>
</evidence>
<dbReference type="Proteomes" id="UP001501725">
    <property type="component" value="Unassembled WGS sequence"/>
</dbReference>
<protein>
    <recommendedName>
        <fullName evidence="3">YtxH domain-containing protein</fullName>
    </recommendedName>
</protein>
<accession>A0ABP8H3V4</accession>
<evidence type="ECO:0008006" key="3">
    <source>
        <dbReference type="Google" id="ProtNLM"/>
    </source>
</evidence>
<sequence length="79" mass="8105">MTSKSKMVLGLIGAAAAGVALGLLLAPEKGTDLRERIGKTAGGWGDQLTDLFANAKGELQNLTRKGSKTASDAADQFNS</sequence>
<keyword evidence="2" id="KW-1185">Reference proteome</keyword>
<organism evidence="1 2">
    <name type="scientific">Flaviaesturariibacter amylovorans</name>
    <dbReference type="NCBI Taxonomy" id="1084520"/>
    <lineage>
        <taxon>Bacteria</taxon>
        <taxon>Pseudomonadati</taxon>
        <taxon>Bacteroidota</taxon>
        <taxon>Chitinophagia</taxon>
        <taxon>Chitinophagales</taxon>
        <taxon>Chitinophagaceae</taxon>
        <taxon>Flaviaestuariibacter</taxon>
    </lineage>
</organism>
<reference evidence="2" key="1">
    <citation type="journal article" date="2019" name="Int. J. Syst. Evol. Microbiol.">
        <title>The Global Catalogue of Microorganisms (GCM) 10K type strain sequencing project: providing services to taxonomists for standard genome sequencing and annotation.</title>
        <authorList>
            <consortium name="The Broad Institute Genomics Platform"/>
            <consortium name="The Broad Institute Genome Sequencing Center for Infectious Disease"/>
            <person name="Wu L."/>
            <person name="Ma J."/>
        </authorList>
    </citation>
    <scope>NUCLEOTIDE SEQUENCE [LARGE SCALE GENOMIC DNA]</scope>
    <source>
        <strain evidence="2">JCM 17919</strain>
    </source>
</reference>
<dbReference type="Pfam" id="PF12732">
    <property type="entry name" value="YtxH"/>
    <property type="match status" value="1"/>
</dbReference>
<dbReference type="InterPro" id="IPR024623">
    <property type="entry name" value="YtxH"/>
</dbReference>
<proteinExistence type="predicted"/>